<evidence type="ECO:0000256" key="7">
    <source>
        <dbReference type="SAM" id="Coils"/>
    </source>
</evidence>
<dbReference type="Pfam" id="PF01585">
    <property type="entry name" value="G-patch"/>
    <property type="match status" value="1"/>
</dbReference>
<feature type="region of interest" description="Disordered" evidence="8">
    <location>
        <begin position="1"/>
        <end position="71"/>
    </location>
</feature>
<keyword evidence="6" id="KW-0539">Nucleus</keyword>
<feature type="coiled-coil region" evidence="7">
    <location>
        <begin position="285"/>
        <end position="312"/>
    </location>
</feature>
<evidence type="ECO:0000256" key="3">
    <source>
        <dbReference type="ARBA" id="ARBA00022664"/>
    </source>
</evidence>
<dbReference type="Proteomes" id="UP000783686">
    <property type="component" value="Unassembled WGS sequence"/>
</dbReference>
<comment type="similarity">
    <text evidence="2">Belongs to the TFP11/STIP family.</text>
</comment>
<dbReference type="GO" id="GO:0000390">
    <property type="term" value="P:spliceosomal complex disassembly"/>
    <property type="evidence" value="ECO:0007669"/>
    <property type="project" value="InterPro"/>
</dbReference>
<evidence type="ECO:0000256" key="1">
    <source>
        <dbReference type="ARBA" id="ARBA00004123"/>
    </source>
</evidence>
<evidence type="ECO:0000313" key="11">
    <source>
        <dbReference type="Proteomes" id="UP000614601"/>
    </source>
</evidence>
<gene>
    <name evidence="10" type="ORF">BOKJ2_LOCUS3748</name>
</gene>
<evidence type="ECO:0000256" key="5">
    <source>
        <dbReference type="ARBA" id="ARBA00023187"/>
    </source>
</evidence>
<dbReference type="GO" id="GO:0003676">
    <property type="term" value="F:nucleic acid binding"/>
    <property type="evidence" value="ECO:0007669"/>
    <property type="project" value="InterPro"/>
</dbReference>
<feature type="domain" description="G-patch" evidence="9">
    <location>
        <begin position="112"/>
        <end position="158"/>
    </location>
</feature>
<keyword evidence="4" id="KW-0747">Spliceosome</keyword>
<dbReference type="Pfam" id="PF12457">
    <property type="entry name" value="TIP_N"/>
    <property type="match status" value="1"/>
</dbReference>
<comment type="subcellular location">
    <subcellularLocation>
        <location evidence="1">Nucleus</location>
    </subcellularLocation>
</comment>
<dbReference type="EMBL" id="CAJFCW020000002">
    <property type="protein sequence ID" value="CAG9093745.1"/>
    <property type="molecule type" value="Genomic_DNA"/>
</dbReference>
<reference evidence="10" key="1">
    <citation type="submission" date="2020-09" db="EMBL/GenBank/DDBJ databases">
        <authorList>
            <person name="Kikuchi T."/>
        </authorList>
    </citation>
    <scope>NUCLEOTIDE SEQUENCE</scope>
    <source>
        <strain evidence="10">SH1</strain>
    </source>
</reference>
<protein>
    <recommendedName>
        <fullName evidence="9">G-patch domain-containing protein</fullName>
    </recommendedName>
</protein>
<accession>A0A811K836</accession>
<dbReference type="InterPro" id="IPR000467">
    <property type="entry name" value="G_patch_dom"/>
</dbReference>
<dbReference type="PANTHER" id="PTHR23329:SF1">
    <property type="entry name" value="TUFTELIN-INTERACTING PROTEIN 11"/>
    <property type="match status" value="1"/>
</dbReference>
<name>A0A811K836_9BILA</name>
<evidence type="ECO:0000256" key="2">
    <source>
        <dbReference type="ARBA" id="ARBA00010900"/>
    </source>
</evidence>
<dbReference type="SMART" id="SM00443">
    <property type="entry name" value="G_patch"/>
    <property type="match status" value="1"/>
</dbReference>
<evidence type="ECO:0000256" key="4">
    <source>
        <dbReference type="ARBA" id="ARBA00022728"/>
    </source>
</evidence>
<comment type="caution">
    <text evidence="10">The sequence shown here is derived from an EMBL/GenBank/DDBJ whole genome shotgun (WGS) entry which is preliminary data.</text>
</comment>
<keyword evidence="11" id="KW-1185">Reference proteome</keyword>
<evidence type="ECO:0000256" key="8">
    <source>
        <dbReference type="SAM" id="MobiDB-lite"/>
    </source>
</evidence>
<dbReference type="InterPro" id="IPR022159">
    <property type="entry name" value="STIP/TFIP11_N"/>
</dbReference>
<dbReference type="AlphaFoldDB" id="A0A811K836"/>
<dbReference type="Proteomes" id="UP000614601">
    <property type="component" value="Unassembled WGS sequence"/>
</dbReference>
<keyword evidence="7" id="KW-0175">Coiled coil</keyword>
<evidence type="ECO:0000259" key="9">
    <source>
        <dbReference type="PROSITE" id="PS50174"/>
    </source>
</evidence>
<dbReference type="GO" id="GO:0071008">
    <property type="term" value="C:U2-type post-mRNA release spliceosomal complex"/>
    <property type="evidence" value="ECO:0007669"/>
    <property type="project" value="TreeGrafter"/>
</dbReference>
<proteinExistence type="inferred from homology"/>
<sequence length="764" mass="87687">MSKEDQIYGIWADTRDEDEDERPSFGKNKPLKFTNFVSGGVSVGSKMEEEEDDNEDNPAPSTSAQKNRDDYVEVSVFQDRKKVVTGLARKNEGFAGTRMRTDAPTWTASSGKGSVIMNMMKKMGYEHGKGLGTNKQGIVEPVVANVRKGRGAVGAYGSEQKGPKFGESAADAQKRSEESVELIEEEVVETGSWKKTKKVRVKYRTLNEVITDGGEAPSAPLPKLKIIDLTGPQERTYDDISDYHKRKPVKQSNKRAFFNVPALTENLNTLLSSCEQEILNTHIHVEDLKAKNRVMEDEQVSLKKDIDDTQDEIDKMDQIIQLIKEFDALSNGLDDLEQCKKLFYRLNTEFSMEARLFNLEAIIQFKILPMISRFFSQWDPLDPEMNLYGYDEMMDWRKLLSAKGVLESKYSNNGIPMFDLLLWDGWMPQIRRAVLRWNPRTNSPQMNSVLTMWSPMLPRWVLDNLFDQIIVPKIAAAVTEWNPVSDEVPLDEWLVPWSDILGDRLRDVYGTVRQKLGVALRHAFAVIKPWSKVFTRTQMRDFLNGNIVPKLETSLMKMNLSPLQNTKYEEFNVVLAWRGLIADDVICRILTRTFFSRWYDMICNWLQSRGNPQLIVQDVANYYREWKARVPQDLHQWPPIQTEFARAVQAIGQVKRGEPLQRMPSHEEFMSSHVVMPEPVPVITMPDPFMPTITQKTLRNHIEQVARTRDIPFVPTSAKSEHGRQIYNLGRKSIYLDGTAIFCLNTASREWEPVSVAQLAHMEF</sequence>
<dbReference type="PANTHER" id="PTHR23329">
    <property type="entry name" value="TUFTELIN-INTERACTING PROTEIN 11-RELATED"/>
    <property type="match status" value="1"/>
</dbReference>
<keyword evidence="5" id="KW-0508">mRNA splicing</keyword>
<dbReference type="InterPro" id="IPR045211">
    <property type="entry name" value="TFP11/STIP/Ntr1"/>
</dbReference>
<evidence type="ECO:0000313" key="10">
    <source>
        <dbReference type="EMBL" id="CAD5211546.1"/>
    </source>
</evidence>
<evidence type="ECO:0000256" key="6">
    <source>
        <dbReference type="ARBA" id="ARBA00023242"/>
    </source>
</evidence>
<dbReference type="PROSITE" id="PS50174">
    <property type="entry name" value="G_PATCH"/>
    <property type="match status" value="1"/>
</dbReference>
<dbReference type="EMBL" id="CAJFDH010000002">
    <property type="protein sequence ID" value="CAD5211546.1"/>
    <property type="molecule type" value="Genomic_DNA"/>
</dbReference>
<dbReference type="InterPro" id="IPR022783">
    <property type="entry name" value="GCFC_dom"/>
</dbReference>
<dbReference type="Pfam" id="PF07842">
    <property type="entry name" value="GCFC"/>
    <property type="match status" value="1"/>
</dbReference>
<keyword evidence="3" id="KW-0507">mRNA processing</keyword>
<organism evidence="10 11">
    <name type="scientific">Bursaphelenchus okinawaensis</name>
    <dbReference type="NCBI Taxonomy" id="465554"/>
    <lineage>
        <taxon>Eukaryota</taxon>
        <taxon>Metazoa</taxon>
        <taxon>Ecdysozoa</taxon>
        <taxon>Nematoda</taxon>
        <taxon>Chromadorea</taxon>
        <taxon>Rhabditida</taxon>
        <taxon>Tylenchina</taxon>
        <taxon>Tylenchomorpha</taxon>
        <taxon>Aphelenchoidea</taxon>
        <taxon>Aphelenchoididae</taxon>
        <taxon>Bursaphelenchus</taxon>
    </lineage>
</organism>
<dbReference type="OrthoDB" id="4822at2759"/>